<protein>
    <recommendedName>
        <fullName evidence="4">DUF3592 domain-containing protein</fullName>
    </recommendedName>
</protein>
<feature type="transmembrane region" description="Helical" evidence="1">
    <location>
        <begin position="101"/>
        <end position="124"/>
    </location>
</feature>
<keyword evidence="1" id="KW-1133">Transmembrane helix</keyword>
<organism evidence="2 3">
    <name type="scientific">Rhodocytophaga rosea</name>
    <dbReference type="NCBI Taxonomy" id="2704465"/>
    <lineage>
        <taxon>Bacteria</taxon>
        <taxon>Pseudomonadati</taxon>
        <taxon>Bacteroidota</taxon>
        <taxon>Cytophagia</taxon>
        <taxon>Cytophagales</taxon>
        <taxon>Rhodocytophagaceae</taxon>
        <taxon>Rhodocytophaga</taxon>
    </lineage>
</organism>
<keyword evidence="3" id="KW-1185">Reference proteome</keyword>
<keyword evidence="1" id="KW-0812">Transmembrane</keyword>
<dbReference type="AlphaFoldDB" id="A0A6C0GID6"/>
<accession>A0A6C0GID6</accession>
<dbReference type="KEGG" id="rhoz:GXP67_14065"/>
<evidence type="ECO:0000313" key="3">
    <source>
        <dbReference type="Proteomes" id="UP000480178"/>
    </source>
</evidence>
<proteinExistence type="predicted"/>
<reference evidence="2 3" key="1">
    <citation type="submission" date="2020-01" db="EMBL/GenBank/DDBJ databases">
        <authorList>
            <person name="Kim M.K."/>
        </authorList>
    </citation>
    <scope>NUCLEOTIDE SEQUENCE [LARGE SCALE GENOMIC DNA]</scope>
    <source>
        <strain evidence="2 3">172606-1</strain>
    </source>
</reference>
<sequence>MQYHAYLHYNDLKQHGIVTKVTAEFEQNRIPPHVYRYQFSTVKGETIYRSGKIGSQGAKDALIKFNEEYKNLQVIYNPDKPEDFWKYYSFINYPKNRNQKLFINMLIGTLVIMYVLQIPIGFIFERFSKKQKEA</sequence>
<dbReference type="EMBL" id="CP048222">
    <property type="protein sequence ID" value="QHT67675.1"/>
    <property type="molecule type" value="Genomic_DNA"/>
</dbReference>
<keyword evidence="1" id="KW-0472">Membrane</keyword>
<name>A0A6C0GID6_9BACT</name>
<dbReference type="Proteomes" id="UP000480178">
    <property type="component" value="Chromosome"/>
</dbReference>
<gene>
    <name evidence="2" type="ORF">GXP67_14065</name>
</gene>
<evidence type="ECO:0000313" key="2">
    <source>
        <dbReference type="EMBL" id="QHT67675.1"/>
    </source>
</evidence>
<dbReference type="RefSeq" id="WP_162443699.1">
    <property type="nucleotide sequence ID" value="NZ_CP048222.1"/>
</dbReference>
<evidence type="ECO:0008006" key="4">
    <source>
        <dbReference type="Google" id="ProtNLM"/>
    </source>
</evidence>
<evidence type="ECO:0000256" key="1">
    <source>
        <dbReference type="SAM" id="Phobius"/>
    </source>
</evidence>